<sequence>MSGCDCRTGNMWQITSFQTMQPSEDVEQPSVMLHVLAHRLNQMMQMMSRSKFSDYSSRDFPIYSH</sequence>
<name>A0AAD5QW37_PARTN</name>
<protein>
    <submittedName>
        <fullName evidence="1">Uncharacterized protein</fullName>
    </submittedName>
</protein>
<evidence type="ECO:0000313" key="1">
    <source>
        <dbReference type="EMBL" id="KAJ1363999.1"/>
    </source>
</evidence>
<organism evidence="1 2">
    <name type="scientific">Parelaphostrongylus tenuis</name>
    <name type="common">Meningeal worm</name>
    <dbReference type="NCBI Taxonomy" id="148309"/>
    <lineage>
        <taxon>Eukaryota</taxon>
        <taxon>Metazoa</taxon>
        <taxon>Ecdysozoa</taxon>
        <taxon>Nematoda</taxon>
        <taxon>Chromadorea</taxon>
        <taxon>Rhabditida</taxon>
        <taxon>Rhabditina</taxon>
        <taxon>Rhabditomorpha</taxon>
        <taxon>Strongyloidea</taxon>
        <taxon>Metastrongylidae</taxon>
        <taxon>Parelaphostrongylus</taxon>
    </lineage>
</organism>
<keyword evidence="2" id="KW-1185">Reference proteome</keyword>
<gene>
    <name evidence="1" type="ORF">KIN20_023981</name>
</gene>
<proteinExistence type="predicted"/>
<evidence type="ECO:0000313" key="2">
    <source>
        <dbReference type="Proteomes" id="UP001196413"/>
    </source>
</evidence>
<dbReference type="AlphaFoldDB" id="A0AAD5QW37"/>
<dbReference type="EMBL" id="JAHQIW010004845">
    <property type="protein sequence ID" value="KAJ1363999.1"/>
    <property type="molecule type" value="Genomic_DNA"/>
</dbReference>
<dbReference type="Proteomes" id="UP001196413">
    <property type="component" value="Unassembled WGS sequence"/>
</dbReference>
<accession>A0AAD5QW37</accession>
<reference evidence="1" key="1">
    <citation type="submission" date="2021-06" db="EMBL/GenBank/DDBJ databases">
        <title>Parelaphostrongylus tenuis whole genome reference sequence.</title>
        <authorList>
            <person name="Garwood T.J."/>
            <person name="Larsen P.A."/>
            <person name="Fountain-Jones N.M."/>
            <person name="Garbe J.R."/>
            <person name="Macchietto M.G."/>
            <person name="Kania S.A."/>
            <person name="Gerhold R.W."/>
            <person name="Richards J.E."/>
            <person name="Wolf T.M."/>
        </authorList>
    </citation>
    <scope>NUCLEOTIDE SEQUENCE</scope>
    <source>
        <strain evidence="1">MNPRO001-30</strain>
        <tissue evidence="1">Meninges</tissue>
    </source>
</reference>
<comment type="caution">
    <text evidence="1">The sequence shown here is derived from an EMBL/GenBank/DDBJ whole genome shotgun (WGS) entry which is preliminary data.</text>
</comment>